<accession>A0A9J6GZZ0</accession>
<proteinExistence type="predicted"/>
<protein>
    <submittedName>
        <fullName evidence="2">Uncharacterized protein</fullName>
    </submittedName>
</protein>
<dbReference type="Proteomes" id="UP000821853">
    <property type="component" value="Chromosome 9"/>
</dbReference>
<evidence type="ECO:0000256" key="1">
    <source>
        <dbReference type="SAM" id="MobiDB-lite"/>
    </source>
</evidence>
<evidence type="ECO:0000313" key="3">
    <source>
        <dbReference type="Proteomes" id="UP000821853"/>
    </source>
</evidence>
<keyword evidence="3" id="KW-1185">Reference proteome</keyword>
<dbReference type="AlphaFoldDB" id="A0A9J6GZZ0"/>
<name>A0A9J6GZZ0_HAELO</name>
<reference evidence="2 3" key="1">
    <citation type="journal article" date="2020" name="Cell">
        <title>Large-Scale Comparative Analyses of Tick Genomes Elucidate Their Genetic Diversity and Vector Capacities.</title>
        <authorList>
            <consortium name="Tick Genome and Microbiome Consortium (TIGMIC)"/>
            <person name="Jia N."/>
            <person name="Wang J."/>
            <person name="Shi W."/>
            <person name="Du L."/>
            <person name="Sun Y."/>
            <person name="Zhan W."/>
            <person name="Jiang J.F."/>
            <person name="Wang Q."/>
            <person name="Zhang B."/>
            <person name="Ji P."/>
            <person name="Bell-Sakyi L."/>
            <person name="Cui X.M."/>
            <person name="Yuan T.T."/>
            <person name="Jiang B.G."/>
            <person name="Yang W.F."/>
            <person name="Lam T.T."/>
            <person name="Chang Q.C."/>
            <person name="Ding S.J."/>
            <person name="Wang X.J."/>
            <person name="Zhu J.G."/>
            <person name="Ruan X.D."/>
            <person name="Zhao L."/>
            <person name="Wei J.T."/>
            <person name="Ye R.Z."/>
            <person name="Que T.C."/>
            <person name="Du C.H."/>
            <person name="Zhou Y.H."/>
            <person name="Cheng J.X."/>
            <person name="Dai P.F."/>
            <person name="Guo W.B."/>
            <person name="Han X.H."/>
            <person name="Huang E.J."/>
            <person name="Li L.F."/>
            <person name="Wei W."/>
            <person name="Gao Y.C."/>
            <person name="Liu J.Z."/>
            <person name="Shao H.Z."/>
            <person name="Wang X."/>
            <person name="Wang C.C."/>
            <person name="Yang T.C."/>
            <person name="Huo Q.B."/>
            <person name="Li W."/>
            <person name="Chen H.Y."/>
            <person name="Chen S.E."/>
            <person name="Zhou L.G."/>
            <person name="Ni X.B."/>
            <person name="Tian J.H."/>
            <person name="Sheng Y."/>
            <person name="Liu T."/>
            <person name="Pan Y.S."/>
            <person name="Xia L.Y."/>
            <person name="Li J."/>
            <person name="Zhao F."/>
            <person name="Cao W.C."/>
        </authorList>
    </citation>
    <scope>NUCLEOTIDE SEQUENCE [LARGE SCALE GENOMIC DNA]</scope>
    <source>
        <strain evidence="2">HaeL-2018</strain>
    </source>
</reference>
<comment type="caution">
    <text evidence="2">The sequence shown here is derived from an EMBL/GenBank/DDBJ whole genome shotgun (WGS) entry which is preliminary data.</text>
</comment>
<evidence type="ECO:0000313" key="2">
    <source>
        <dbReference type="EMBL" id="KAH9381018.1"/>
    </source>
</evidence>
<dbReference type="EMBL" id="JABSTR010000011">
    <property type="protein sequence ID" value="KAH9381018.1"/>
    <property type="molecule type" value="Genomic_DNA"/>
</dbReference>
<feature type="region of interest" description="Disordered" evidence="1">
    <location>
        <begin position="62"/>
        <end position="81"/>
    </location>
</feature>
<organism evidence="2 3">
    <name type="scientific">Haemaphysalis longicornis</name>
    <name type="common">Bush tick</name>
    <dbReference type="NCBI Taxonomy" id="44386"/>
    <lineage>
        <taxon>Eukaryota</taxon>
        <taxon>Metazoa</taxon>
        <taxon>Ecdysozoa</taxon>
        <taxon>Arthropoda</taxon>
        <taxon>Chelicerata</taxon>
        <taxon>Arachnida</taxon>
        <taxon>Acari</taxon>
        <taxon>Parasitiformes</taxon>
        <taxon>Ixodida</taxon>
        <taxon>Ixodoidea</taxon>
        <taxon>Ixodidae</taxon>
        <taxon>Haemaphysalinae</taxon>
        <taxon>Haemaphysalis</taxon>
    </lineage>
</organism>
<sequence length="81" mass="9143">MCEAEKADIAHILYECPELQPKAERQLSNQIEWETAVTSSEPETQIQAVDWALEVAMKQGPLATSRSQEEAHHYSNSMIVD</sequence>
<gene>
    <name evidence="2" type="ORF">HPB48_008232</name>
</gene>
<dbReference type="VEuPathDB" id="VectorBase:HLOH_051366"/>